<dbReference type="PANTHER" id="PTHR16943:SF8">
    <property type="entry name" value="2-METHYLCITRATE DEHYDRATASE"/>
    <property type="match status" value="1"/>
</dbReference>
<evidence type="ECO:0000259" key="3">
    <source>
        <dbReference type="Pfam" id="PF19305"/>
    </source>
</evidence>
<dbReference type="Gene3D" id="1.10.4100.10">
    <property type="entry name" value="2-methylcitrate dehydratase PrpD"/>
    <property type="match status" value="1"/>
</dbReference>
<evidence type="ECO:0000313" key="5">
    <source>
        <dbReference type="Proteomes" id="UP000019486"/>
    </source>
</evidence>
<sequence length="458" mass="47811">MNQMTPRSVSQHLAEWAAGLTPDVVGPDMERATVDTLIDVVGLCVSARNTDYVRSLIQACGDDTGACGAIGHSGRYSPTAAALINGTAAHGEDFDNTFEGCPVHSGAVIVPAVLALAERRGLSGAVTVTAMAAGIEIMCRLGLVANTAVHKAGFHPTAVLGTLAAAVAVAVAAGEPAPAITRALGIAGSLSSGIIEYLADGTSTKRLHAGWAAQSGMRAAGLGAAGFTGPVTVMEGNHGFFSAFAPSIKPDFSPLLDGLGTEWVGAKLAFKPYACGTMVQPYIDCARALRARGVALDDIDRIVCPVGQGTVHRLWEPLPLKQNPPSPYAAKFSTPFCMAIAFIEGDAGLAQFTEAKIHDPAILALAARISHVVDPANEYPRNYSGHLIATLRDGSTIRLDQPHLRGGSRAPLSHDELERKFHRNAAFGGWSPTRADATLTLLRDFVRQPDVSKIDLTG</sequence>
<dbReference type="RefSeq" id="WP_084164406.1">
    <property type="nucleotide sequence ID" value="NZ_AVFL01000003.1"/>
</dbReference>
<dbReference type="InterPro" id="IPR005656">
    <property type="entry name" value="MmgE_PrpD"/>
</dbReference>
<dbReference type="InterPro" id="IPR036148">
    <property type="entry name" value="MmgE/PrpD_sf"/>
</dbReference>
<dbReference type="GO" id="GO:0016829">
    <property type="term" value="F:lyase activity"/>
    <property type="evidence" value="ECO:0007669"/>
    <property type="project" value="InterPro"/>
</dbReference>
<dbReference type="AlphaFoldDB" id="W9H6Q2"/>
<evidence type="ECO:0000256" key="1">
    <source>
        <dbReference type="ARBA" id="ARBA00006174"/>
    </source>
</evidence>
<dbReference type="PANTHER" id="PTHR16943">
    <property type="entry name" value="2-METHYLCITRATE DEHYDRATASE-RELATED"/>
    <property type="match status" value="1"/>
</dbReference>
<name>W9H6Q2_9PROT</name>
<feature type="domain" description="MmgE/PrpD C-terminal" evidence="3">
    <location>
        <begin position="273"/>
        <end position="426"/>
    </location>
</feature>
<dbReference type="Pfam" id="PF03972">
    <property type="entry name" value="MmgE_PrpD_N"/>
    <property type="match status" value="1"/>
</dbReference>
<comment type="similarity">
    <text evidence="1">Belongs to the PrpD family.</text>
</comment>
<dbReference type="EMBL" id="AVFL01000003">
    <property type="protein sequence ID" value="EWY41699.1"/>
    <property type="molecule type" value="Genomic_DNA"/>
</dbReference>
<comment type="caution">
    <text evidence="4">The sequence shown here is derived from an EMBL/GenBank/DDBJ whole genome shotgun (WGS) entry which is preliminary data.</text>
</comment>
<dbReference type="InterPro" id="IPR042183">
    <property type="entry name" value="MmgE/PrpD_sf_1"/>
</dbReference>
<dbReference type="Proteomes" id="UP000019486">
    <property type="component" value="Unassembled WGS sequence"/>
</dbReference>
<reference evidence="4 5" key="1">
    <citation type="submission" date="2013-08" db="EMBL/GenBank/DDBJ databases">
        <title>The genome sequence of Skermanella stibiiresistens.</title>
        <authorList>
            <person name="Zhu W."/>
            <person name="Wang G."/>
        </authorList>
    </citation>
    <scope>NUCLEOTIDE SEQUENCE [LARGE SCALE GENOMIC DNA]</scope>
    <source>
        <strain evidence="4 5">SB22</strain>
    </source>
</reference>
<dbReference type="Pfam" id="PF19305">
    <property type="entry name" value="MmgE_PrpD_C"/>
    <property type="match status" value="1"/>
</dbReference>
<dbReference type="InterPro" id="IPR045336">
    <property type="entry name" value="MmgE_PrpD_N"/>
</dbReference>
<dbReference type="OrthoDB" id="5415580at2"/>
<dbReference type="SUPFAM" id="SSF103378">
    <property type="entry name" value="2-methylcitrate dehydratase PrpD"/>
    <property type="match status" value="1"/>
</dbReference>
<organism evidence="4 5">
    <name type="scientific">Skermanella stibiiresistens SB22</name>
    <dbReference type="NCBI Taxonomy" id="1385369"/>
    <lineage>
        <taxon>Bacteria</taxon>
        <taxon>Pseudomonadati</taxon>
        <taxon>Pseudomonadota</taxon>
        <taxon>Alphaproteobacteria</taxon>
        <taxon>Rhodospirillales</taxon>
        <taxon>Azospirillaceae</taxon>
        <taxon>Skermanella</taxon>
    </lineage>
</organism>
<keyword evidence="5" id="KW-1185">Reference proteome</keyword>
<accession>W9H6Q2</accession>
<protein>
    <submittedName>
        <fullName evidence="4">2-methylcitrate dehydratase</fullName>
    </submittedName>
</protein>
<dbReference type="STRING" id="1385369.N825_24485"/>
<evidence type="ECO:0000313" key="4">
    <source>
        <dbReference type="EMBL" id="EWY41699.1"/>
    </source>
</evidence>
<dbReference type="InterPro" id="IPR045337">
    <property type="entry name" value="MmgE_PrpD_C"/>
</dbReference>
<feature type="domain" description="MmgE/PrpD N-terminal" evidence="2">
    <location>
        <begin position="11"/>
        <end position="250"/>
    </location>
</feature>
<evidence type="ECO:0000259" key="2">
    <source>
        <dbReference type="Pfam" id="PF03972"/>
    </source>
</evidence>
<dbReference type="InterPro" id="IPR042188">
    <property type="entry name" value="MmgE/PrpD_sf_2"/>
</dbReference>
<dbReference type="Gene3D" id="3.30.1330.120">
    <property type="entry name" value="2-methylcitrate dehydratase PrpD"/>
    <property type="match status" value="1"/>
</dbReference>
<proteinExistence type="inferred from homology"/>
<gene>
    <name evidence="4" type="ORF">N825_24485</name>
</gene>